<dbReference type="Gene3D" id="3.40.640.10">
    <property type="entry name" value="Type I PLP-dependent aspartate aminotransferase-like (Major domain)"/>
    <property type="match status" value="1"/>
</dbReference>
<comment type="cofactor">
    <cofactor evidence="1 7">
        <name>pyridoxal 5'-phosphate</name>
        <dbReference type="ChEBI" id="CHEBI:597326"/>
    </cofactor>
</comment>
<evidence type="ECO:0000256" key="6">
    <source>
        <dbReference type="ARBA" id="ARBA00049185"/>
    </source>
</evidence>
<keyword evidence="5" id="KW-0663">Pyridoxal phosphate</keyword>
<feature type="domain" description="Aminotransferase class I/classII large" evidence="8">
    <location>
        <begin position="35"/>
        <end position="393"/>
    </location>
</feature>
<dbReference type="InterPro" id="IPR004838">
    <property type="entry name" value="NHTrfase_class1_PyrdxlP-BS"/>
</dbReference>
<keyword evidence="4 7" id="KW-0808">Transferase</keyword>
<dbReference type="Pfam" id="PF00155">
    <property type="entry name" value="Aminotran_1_2"/>
    <property type="match status" value="1"/>
</dbReference>
<sequence length="406" mass="43263">MTMSLSLATRMNAVQPSAIIKVAGKARELKASGLDVVSLSIGVPGFLPPAHVYAAAHIAVDTDSGDYLPGRGSGELVNAFRKLLERRGFAYAETELCAQVGGKGALFNLLLALVEAGDEVVIPAPYWASYPEMVKIVGGTPVTPLGDAAHNYKITPAQLEASLSSKTKLVIFNNPSNPTGMLYSADEVSALAKVLATRPDVWVISDDIYDRLVFNTDDAPGGFAAQLLDFEPNLKTRMAIVQSISKTYGMPGWRIGMVAAPKHLIDAVLTLTSQSFTNLPAVPMAAAVAAMEGDQSFLDNQKGRLLKQRDITLAALEEMKLPCPKPEGAFYAFPQIAHLFGKTTPGGKVVRDDVAFCELLLEEALVAVVPGGAFGDSGAIRISYAGKEEALVKGLERMQQWIESLS</sequence>
<evidence type="ECO:0000313" key="10">
    <source>
        <dbReference type="Proteomes" id="UP000320948"/>
    </source>
</evidence>
<evidence type="ECO:0000259" key="8">
    <source>
        <dbReference type="Pfam" id="PF00155"/>
    </source>
</evidence>
<dbReference type="GO" id="GO:0006520">
    <property type="term" value="P:amino acid metabolic process"/>
    <property type="evidence" value="ECO:0007669"/>
    <property type="project" value="InterPro"/>
</dbReference>
<dbReference type="GO" id="GO:0004069">
    <property type="term" value="F:L-aspartate:2-oxoglutarate aminotransferase activity"/>
    <property type="evidence" value="ECO:0007669"/>
    <property type="project" value="UniProtKB-EC"/>
</dbReference>
<organism evidence="9 10">
    <name type="scientific">Blastochloris viridis</name>
    <name type="common">Rhodopseudomonas viridis</name>
    <dbReference type="NCBI Taxonomy" id="1079"/>
    <lineage>
        <taxon>Bacteria</taxon>
        <taxon>Pseudomonadati</taxon>
        <taxon>Pseudomonadota</taxon>
        <taxon>Alphaproteobacteria</taxon>
        <taxon>Hyphomicrobiales</taxon>
        <taxon>Blastochloridaceae</taxon>
        <taxon>Blastochloris</taxon>
    </lineage>
</organism>
<evidence type="ECO:0000256" key="1">
    <source>
        <dbReference type="ARBA" id="ARBA00001933"/>
    </source>
</evidence>
<dbReference type="InterPro" id="IPR015424">
    <property type="entry name" value="PyrdxlP-dep_Trfase"/>
</dbReference>
<dbReference type="InterPro" id="IPR050596">
    <property type="entry name" value="AspAT/PAT-like"/>
</dbReference>
<dbReference type="CDD" id="cd00609">
    <property type="entry name" value="AAT_like"/>
    <property type="match status" value="1"/>
</dbReference>
<dbReference type="InterPro" id="IPR004839">
    <property type="entry name" value="Aminotransferase_I/II_large"/>
</dbReference>
<accession>A0A6N4RCZ1</accession>
<protein>
    <recommendedName>
        <fullName evidence="7">Aminotransferase</fullName>
        <ecNumber evidence="7">2.6.1.-</ecNumber>
    </recommendedName>
</protein>
<dbReference type="GO" id="GO:0030170">
    <property type="term" value="F:pyridoxal phosphate binding"/>
    <property type="evidence" value="ECO:0007669"/>
    <property type="project" value="InterPro"/>
</dbReference>
<comment type="caution">
    <text evidence="9">The sequence shown here is derived from an EMBL/GenBank/DDBJ whole genome shotgun (WGS) entry which is preliminary data.</text>
</comment>
<dbReference type="PANTHER" id="PTHR46383">
    <property type="entry name" value="ASPARTATE AMINOTRANSFERASE"/>
    <property type="match status" value="1"/>
</dbReference>
<comment type="similarity">
    <text evidence="2 7">Belongs to the class-I pyridoxal-phosphate-dependent aminotransferase family.</text>
</comment>
<reference evidence="9 10" key="1">
    <citation type="journal article" date="2017" name="Nat. Commun.">
        <title>In situ click chemistry generation of cyclooxygenase-2 inhibitors.</title>
        <authorList>
            <person name="Bhardwaj A."/>
            <person name="Kaur J."/>
            <person name="Wuest M."/>
            <person name="Wuest F."/>
        </authorList>
    </citation>
    <scope>NUCLEOTIDE SEQUENCE [LARGE SCALE GENOMIC DNA]</scope>
    <source>
        <strain evidence="9">S2_018_000_R2_106</strain>
    </source>
</reference>
<evidence type="ECO:0000256" key="4">
    <source>
        <dbReference type="ARBA" id="ARBA00022679"/>
    </source>
</evidence>
<dbReference type="SUPFAM" id="SSF53383">
    <property type="entry name" value="PLP-dependent transferases"/>
    <property type="match status" value="1"/>
</dbReference>
<evidence type="ECO:0000313" key="9">
    <source>
        <dbReference type="EMBL" id="TKW61862.1"/>
    </source>
</evidence>
<dbReference type="Gene3D" id="3.90.1150.10">
    <property type="entry name" value="Aspartate Aminotransferase, domain 1"/>
    <property type="match status" value="1"/>
</dbReference>
<dbReference type="AlphaFoldDB" id="A0A6N4RCZ1"/>
<dbReference type="EMBL" id="VAFM01000001">
    <property type="protein sequence ID" value="TKW61862.1"/>
    <property type="molecule type" value="Genomic_DNA"/>
</dbReference>
<dbReference type="PANTHER" id="PTHR46383:SF1">
    <property type="entry name" value="ASPARTATE AMINOTRANSFERASE"/>
    <property type="match status" value="1"/>
</dbReference>
<proteinExistence type="inferred from homology"/>
<gene>
    <name evidence="9" type="ORF">DI628_04375</name>
</gene>
<comment type="catalytic activity">
    <reaction evidence="6">
        <text>L-aspartate + 2-oxoglutarate = oxaloacetate + L-glutamate</text>
        <dbReference type="Rhea" id="RHEA:21824"/>
        <dbReference type="ChEBI" id="CHEBI:16452"/>
        <dbReference type="ChEBI" id="CHEBI:16810"/>
        <dbReference type="ChEBI" id="CHEBI:29985"/>
        <dbReference type="ChEBI" id="CHEBI:29991"/>
        <dbReference type="EC" id="2.6.1.1"/>
    </reaction>
</comment>
<dbReference type="EC" id="2.6.1.-" evidence="7"/>
<evidence type="ECO:0000256" key="7">
    <source>
        <dbReference type="RuleBase" id="RU000481"/>
    </source>
</evidence>
<name>A0A6N4RCZ1_BLAVI</name>
<dbReference type="Proteomes" id="UP000320948">
    <property type="component" value="Unassembled WGS sequence"/>
</dbReference>
<keyword evidence="3 7" id="KW-0032">Aminotransferase</keyword>
<evidence type="ECO:0000256" key="3">
    <source>
        <dbReference type="ARBA" id="ARBA00022576"/>
    </source>
</evidence>
<dbReference type="PRINTS" id="PR00753">
    <property type="entry name" value="ACCSYNTHASE"/>
</dbReference>
<dbReference type="InterPro" id="IPR015422">
    <property type="entry name" value="PyrdxlP-dep_Trfase_small"/>
</dbReference>
<dbReference type="InterPro" id="IPR015421">
    <property type="entry name" value="PyrdxlP-dep_Trfase_major"/>
</dbReference>
<dbReference type="PROSITE" id="PS00105">
    <property type="entry name" value="AA_TRANSFER_CLASS_1"/>
    <property type="match status" value="1"/>
</dbReference>
<evidence type="ECO:0000256" key="2">
    <source>
        <dbReference type="ARBA" id="ARBA00007441"/>
    </source>
</evidence>
<evidence type="ECO:0000256" key="5">
    <source>
        <dbReference type="ARBA" id="ARBA00022898"/>
    </source>
</evidence>